<dbReference type="PANTHER" id="PTHR33164">
    <property type="entry name" value="TRANSCRIPTIONAL REGULATOR, MARR FAMILY"/>
    <property type="match status" value="1"/>
</dbReference>
<evidence type="ECO:0000256" key="1">
    <source>
        <dbReference type="ARBA" id="ARBA00023015"/>
    </source>
</evidence>
<dbReference type="RefSeq" id="WP_184392729.1">
    <property type="nucleotide sequence ID" value="NZ_BAAAJD010000143.1"/>
</dbReference>
<evidence type="ECO:0000256" key="3">
    <source>
        <dbReference type="ARBA" id="ARBA00023163"/>
    </source>
</evidence>
<proteinExistence type="predicted"/>
<sequence length="176" mass="17824">MARERYGAEVAEALGALLRRETRARLYAALTEGAAGVDEASYPVISGLARRGPCTAAELASDVGLDRSVVSRRATALQSAGLLARSPDPRDRRGTLLELTPAGRAAVAEMRDRLAAAVDAHLAGVPDADAAAFARVLRGFVEHGPFSEGVPAPPSAGASAASKGVPAGSEGAPAAD</sequence>
<organism evidence="6 7">
    <name type="scientific">Nocardiopsis composta</name>
    <dbReference type="NCBI Taxonomy" id="157465"/>
    <lineage>
        <taxon>Bacteria</taxon>
        <taxon>Bacillati</taxon>
        <taxon>Actinomycetota</taxon>
        <taxon>Actinomycetes</taxon>
        <taxon>Streptosporangiales</taxon>
        <taxon>Nocardiopsidaceae</taxon>
        <taxon>Nocardiopsis</taxon>
    </lineage>
</organism>
<dbReference type="InterPro" id="IPR036388">
    <property type="entry name" value="WH-like_DNA-bd_sf"/>
</dbReference>
<keyword evidence="7" id="KW-1185">Reference proteome</keyword>
<evidence type="ECO:0000256" key="2">
    <source>
        <dbReference type="ARBA" id="ARBA00023125"/>
    </source>
</evidence>
<dbReference type="InterPro" id="IPR036390">
    <property type="entry name" value="WH_DNA-bd_sf"/>
</dbReference>
<dbReference type="GO" id="GO:0003677">
    <property type="term" value="F:DNA binding"/>
    <property type="evidence" value="ECO:0007669"/>
    <property type="project" value="UniProtKB-KW"/>
</dbReference>
<dbReference type="PROSITE" id="PS50995">
    <property type="entry name" value="HTH_MARR_2"/>
    <property type="match status" value="1"/>
</dbReference>
<dbReference type="PANTHER" id="PTHR33164:SF64">
    <property type="entry name" value="TRANSCRIPTIONAL REGULATOR SLYA"/>
    <property type="match status" value="1"/>
</dbReference>
<dbReference type="CDD" id="cd00090">
    <property type="entry name" value="HTH_ARSR"/>
    <property type="match status" value="1"/>
</dbReference>
<dbReference type="GO" id="GO:0003700">
    <property type="term" value="F:DNA-binding transcription factor activity"/>
    <property type="evidence" value="ECO:0007669"/>
    <property type="project" value="InterPro"/>
</dbReference>
<dbReference type="InterPro" id="IPR011991">
    <property type="entry name" value="ArsR-like_HTH"/>
</dbReference>
<dbReference type="Pfam" id="PF01047">
    <property type="entry name" value="MarR"/>
    <property type="match status" value="1"/>
</dbReference>
<gene>
    <name evidence="6" type="ORF">HDA36_003281</name>
</gene>
<evidence type="ECO:0000259" key="5">
    <source>
        <dbReference type="PROSITE" id="PS50995"/>
    </source>
</evidence>
<dbReference type="InterPro" id="IPR000835">
    <property type="entry name" value="HTH_MarR-typ"/>
</dbReference>
<dbReference type="AlphaFoldDB" id="A0A7W8VED8"/>
<dbReference type="SUPFAM" id="SSF46785">
    <property type="entry name" value="Winged helix' DNA-binding domain"/>
    <property type="match status" value="1"/>
</dbReference>
<feature type="compositionally biased region" description="Low complexity" evidence="4">
    <location>
        <begin position="155"/>
        <end position="169"/>
    </location>
</feature>
<feature type="domain" description="HTH marR-type" evidence="5">
    <location>
        <begin position="11"/>
        <end position="142"/>
    </location>
</feature>
<keyword evidence="2 6" id="KW-0238">DNA-binding</keyword>
<keyword evidence="3" id="KW-0804">Transcription</keyword>
<dbReference type="EMBL" id="JACHDB010000001">
    <property type="protein sequence ID" value="MBB5433197.1"/>
    <property type="molecule type" value="Genomic_DNA"/>
</dbReference>
<protein>
    <submittedName>
        <fullName evidence="6">DNA-binding MarR family transcriptional regulator</fullName>
    </submittedName>
</protein>
<dbReference type="Gene3D" id="1.10.10.10">
    <property type="entry name" value="Winged helix-like DNA-binding domain superfamily/Winged helix DNA-binding domain"/>
    <property type="match status" value="1"/>
</dbReference>
<dbReference type="SMART" id="SM00347">
    <property type="entry name" value="HTH_MARR"/>
    <property type="match status" value="1"/>
</dbReference>
<evidence type="ECO:0000256" key="4">
    <source>
        <dbReference type="SAM" id="MobiDB-lite"/>
    </source>
</evidence>
<reference evidence="6 7" key="1">
    <citation type="submission" date="2020-08" db="EMBL/GenBank/DDBJ databases">
        <title>Sequencing the genomes of 1000 actinobacteria strains.</title>
        <authorList>
            <person name="Klenk H.-P."/>
        </authorList>
    </citation>
    <scope>NUCLEOTIDE SEQUENCE [LARGE SCALE GENOMIC DNA]</scope>
    <source>
        <strain evidence="6 7">DSM 44551</strain>
    </source>
</reference>
<evidence type="ECO:0000313" key="6">
    <source>
        <dbReference type="EMBL" id="MBB5433197.1"/>
    </source>
</evidence>
<dbReference type="InterPro" id="IPR039422">
    <property type="entry name" value="MarR/SlyA-like"/>
</dbReference>
<dbReference type="GO" id="GO:0006950">
    <property type="term" value="P:response to stress"/>
    <property type="evidence" value="ECO:0007669"/>
    <property type="project" value="TreeGrafter"/>
</dbReference>
<dbReference type="PRINTS" id="PR00598">
    <property type="entry name" value="HTHMARR"/>
</dbReference>
<dbReference type="Proteomes" id="UP000572635">
    <property type="component" value="Unassembled WGS sequence"/>
</dbReference>
<name>A0A7W8VED8_9ACTN</name>
<accession>A0A7W8VED8</accession>
<comment type="caution">
    <text evidence="6">The sequence shown here is derived from an EMBL/GenBank/DDBJ whole genome shotgun (WGS) entry which is preliminary data.</text>
</comment>
<evidence type="ECO:0000313" key="7">
    <source>
        <dbReference type="Proteomes" id="UP000572635"/>
    </source>
</evidence>
<keyword evidence="1" id="KW-0805">Transcription regulation</keyword>
<feature type="region of interest" description="Disordered" evidence="4">
    <location>
        <begin position="144"/>
        <end position="176"/>
    </location>
</feature>